<evidence type="ECO:0000313" key="3">
    <source>
        <dbReference type="Proteomes" id="UP001558613"/>
    </source>
</evidence>
<dbReference type="Proteomes" id="UP001558613">
    <property type="component" value="Unassembled WGS sequence"/>
</dbReference>
<protein>
    <submittedName>
        <fullName evidence="2">Uncharacterized protein</fullName>
    </submittedName>
</protein>
<evidence type="ECO:0000256" key="1">
    <source>
        <dbReference type="SAM" id="MobiDB-lite"/>
    </source>
</evidence>
<comment type="caution">
    <text evidence="2">The sequence shown here is derived from an EMBL/GenBank/DDBJ whole genome shotgun (WGS) entry which is preliminary data.</text>
</comment>
<gene>
    <name evidence="2" type="ORF">QQF64_004316</name>
</gene>
<name>A0ABR3MFU9_9TELE</name>
<sequence>MDLACASHDRQQTRGSDPGIMEIMETRGFWFLSICIVNQEPPRSFKVLNEAGKPPRRTSRKSCKSPDGDF</sequence>
<proteinExistence type="predicted"/>
<organism evidence="2 3">
    <name type="scientific">Cirrhinus molitorella</name>
    <name type="common">mud carp</name>
    <dbReference type="NCBI Taxonomy" id="172907"/>
    <lineage>
        <taxon>Eukaryota</taxon>
        <taxon>Metazoa</taxon>
        <taxon>Chordata</taxon>
        <taxon>Craniata</taxon>
        <taxon>Vertebrata</taxon>
        <taxon>Euteleostomi</taxon>
        <taxon>Actinopterygii</taxon>
        <taxon>Neopterygii</taxon>
        <taxon>Teleostei</taxon>
        <taxon>Ostariophysi</taxon>
        <taxon>Cypriniformes</taxon>
        <taxon>Cyprinidae</taxon>
        <taxon>Labeoninae</taxon>
        <taxon>Labeonini</taxon>
        <taxon>Cirrhinus</taxon>
    </lineage>
</organism>
<feature type="compositionally biased region" description="Basic residues" evidence="1">
    <location>
        <begin position="54"/>
        <end position="63"/>
    </location>
</feature>
<dbReference type="EMBL" id="JAYMGO010000012">
    <property type="protein sequence ID" value="KAL1263961.1"/>
    <property type="molecule type" value="Genomic_DNA"/>
</dbReference>
<feature type="region of interest" description="Disordered" evidence="1">
    <location>
        <begin position="47"/>
        <end position="70"/>
    </location>
</feature>
<evidence type="ECO:0000313" key="2">
    <source>
        <dbReference type="EMBL" id="KAL1263961.1"/>
    </source>
</evidence>
<keyword evidence="3" id="KW-1185">Reference proteome</keyword>
<accession>A0ABR3MFU9</accession>
<reference evidence="2 3" key="1">
    <citation type="submission" date="2023-09" db="EMBL/GenBank/DDBJ databases">
        <authorList>
            <person name="Wang M."/>
        </authorList>
    </citation>
    <scope>NUCLEOTIDE SEQUENCE [LARGE SCALE GENOMIC DNA]</scope>
    <source>
        <strain evidence="2">GT-2023</strain>
        <tissue evidence="2">Liver</tissue>
    </source>
</reference>